<dbReference type="EMBL" id="ACIM02000001">
    <property type="protein sequence ID" value="EEW97936.1"/>
    <property type="molecule type" value="Genomic_DNA"/>
</dbReference>
<dbReference type="Gene3D" id="3.20.20.210">
    <property type="match status" value="1"/>
</dbReference>
<dbReference type="InterPro" id="IPR052024">
    <property type="entry name" value="Methanogen_methyltrans"/>
</dbReference>
<dbReference type="InterPro" id="IPR000257">
    <property type="entry name" value="Uroporphyrinogen_deCOase"/>
</dbReference>
<dbReference type="eggNOG" id="COG0407">
    <property type="taxonomic scope" value="Bacteria"/>
</dbReference>
<protein>
    <recommendedName>
        <fullName evidence="1">Uroporphyrinogen decarboxylase (URO-D) domain-containing protein</fullName>
    </recommendedName>
</protein>
<dbReference type="GO" id="GO:0004853">
    <property type="term" value="F:uroporphyrinogen decarboxylase activity"/>
    <property type="evidence" value="ECO:0007669"/>
    <property type="project" value="InterPro"/>
</dbReference>
<dbReference type="InterPro" id="IPR038071">
    <property type="entry name" value="UROD/MetE-like_sf"/>
</dbReference>
<dbReference type="Proteomes" id="UP000004736">
    <property type="component" value="Unassembled WGS sequence"/>
</dbReference>
<name>C9LQV0_9FIRM</name>
<reference evidence="2" key="1">
    <citation type="submission" date="2009-09" db="EMBL/GenBank/DDBJ databases">
        <authorList>
            <person name="Weinstock G."/>
            <person name="Sodergren E."/>
            <person name="Clifton S."/>
            <person name="Fulton L."/>
            <person name="Fulton B."/>
            <person name="Courtney L."/>
            <person name="Fronick C."/>
            <person name="Harrison M."/>
            <person name="Strong C."/>
            <person name="Farmer C."/>
            <person name="Delahaunty K."/>
            <person name="Markovic C."/>
            <person name="Hall O."/>
            <person name="Minx P."/>
            <person name="Tomlinson C."/>
            <person name="Mitreva M."/>
            <person name="Nelson J."/>
            <person name="Hou S."/>
            <person name="Wollam A."/>
            <person name="Pepin K.H."/>
            <person name="Johnson M."/>
            <person name="Bhonagiri V."/>
            <person name="Nash W.E."/>
            <person name="Warren W."/>
            <person name="Chinwalla A."/>
            <person name="Mardis E.R."/>
            <person name="Wilson R.K."/>
        </authorList>
    </citation>
    <scope>NUCLEOTIDE SEQUENCE [LARGE SCALE GENOMIC DNA]</scope>
    <source>
        <strain evidence="2">DSM 15470</strain>
    </source>
</reference>
<evidence type="ECO:0000259" key="1">
    <source>
        <dbReference type="Pfam" id="PF01208"/>
    </source>
</evidence>
<dbReference type="GO" id="GO:0006779">
    <property type="term" value="P:porphyrin-containing compound biosynthetic process"/>
    <property type="evidence" value="ECO:0007669"/>
    <property type="project" value="InterPro"/>
</dbReference>
<dbReference type="PANTHER" id="PTHR47099:SF1">
    <property type="entry name" value="METHYLCOBAMIDE:COM METHYLTRANSFERASE MTBA"/>
    <property type="match status" value="1"/>
</dbReference>
<dbReference type="STRING" id="592028.GCWU000321_01932"/>
<dbReference type="HOGENOM" id="CLU_040933_1_0_9"/>
<gene>
    <name evidence="2" type="ORF">GCWU000321_01932</name>
</gene>
<evidence type="ECO:0000313" key="2">
    <source>
        <dbReference type="EMBL" id="EEW97936.1"/>
    </source>
</evidence>
<evidence type="ECO:0000313" key="3">
    <source>
        <dbReference type="Proteomes" id="UP000004736"/>
    </source>
</evidence>
<dbReference type="PANTHER" id="PTHR47099">
    <property type="entry name" value="METHYLCOBAMIDE:COM METHYLTRANSFERASE MTBA"/>
    <property type="match status" value="1"/>
</dbReference>
<dbReference type="RefSeq" id="WP_007070867.1">
    <property type="nucleotide sequence ID" value="NZ_GG698602.1"/>
</dbReference>
<dbReference type="Pfam" id="PF01208">
    <property type="entry name" value="URO-D"/>
    <property type="match status" value="1"/>
</dbReference>
<sequence length="339" mass="37915">MKKKITVMTKMERIAAAIRGDDVDTVPYSLWSHLPLIDLDPVKNAEQTYGFCKTYDVDILKTMNNGMYSVEDFGAVADYSEIAGGGAAKIVSTPVHRPKDWLDLEPVSVNAGALAREQEYLRLLLDKTRGTVPVIFTVFSPLTTAYKLCPDLMRHVAEGFGEEVKAGLRAITESTCALVQRVIEMGADGIFFATQLSSYAAGEEDFYREYGMPYDLAVLSASSGWCNVLHAHGKDIMFPLLRKYPVQIFNWHAWESLPEIGEAQALTGKCIMAGLERMDITGGRKNEIEYRIYKTLRQTGGRKIILSPGCVIRYPLNEEILAFVRKAKNEIEEKLLKAR</sequence>
<dbReference type="GeneID" id="78278402"/>
<organism evidence="2 3">
    <name type="scientific">Dialister invisus DSM 15470</name>
    <dbReference type="NCBI Taxonomy" id="592028"/>
    <lineage>
        <taxon>Bacteria</taxon>
        <taxon>Bacillati</taxon>
        <taxon>Bacillota</taxon>
        <taxon>Negativicutes</taxon>
        <taxon>Veillonellales</taxon>
        <taxon>Veillonellaceae</taxon>
        <taxon>Dialister</taxon>
    </lineage>
</organism>
<keyword evidence="3" id="KW-1185">Reference proteome</keyword>
<comment type="caution">
    <text evidence="2">The sequence shown here is derived from an EMBL/GenBank/DDBJ whole genome shotgun (WGS) entry which is preliminary data.</text>
</comment>
<dbReference type="AlphaFoldDB" id="C9LQV0"/>
<feature type="domain" description="Uroporphyrinogen decarboxylase (URO-D)" evidence="1">
    <location>
        <begin position="34"/>
        <end position="324"/>
    </location>
</feature>
<proteinExistence type="predicted"/>
<accession>C9LQV0</accession>
<dbReference type="SUPFAM" id="SSF51726">
    <property type="entry name" value="UROD/MetE-like"/>
    <property type="match status" value="1"/>
</dbReference>